<dbReference type="SUPFAM" id="SSF56801">
    <property type="entry name" value="Acetyl-CoA synthetase-like"/>
    <property type="match status" value="1"/>
</dbReference>
<gene>
    <name evidence="6" type="ORF">G4D61_11380</name>
    <name evidence="5" type="ORF">NG54_14065</name>
</gene>
<dbReference type="Pfam" id="PF13193">
    <property type="entry name" value="AMP-binding_C"/>
    <property type="match status" value="1"/>
</dbReference>
<evidence type="ECO:0000313" key="6">
    <source>
        <dbReference type="EMBL" id="NEY20556.1"/>
    </source>
</evidence>
<dbReference type="GO" id="GO:0031956">
    <property type="term" value="F:medium-chain fatty acid-CoA ligase activity"/>
    <property type="evidence" value="ECO:0007669"/>
    <property type="project" value="TreeGrafter"/>
</dbReference>
<keyword evidence="8" id="KW-1185">Reference proteome</keyword>
<dbReference type="InterPro" id="IPR042099">
    <property type="entry name" value="ANL_N_sf"/>
</dbReference>
<dbReference type="InterPro" id="IPR000873">
    <property type="entry name" value="AMP-dep_synth/lig_dom"/>
</dbReference>
<evidence type="ECO:0000313" key="7">
    <source>
        <dbReference type="Proteomes" id="UP000030588"/>
    </source>
</evidence>
<dbReference type="EMBL" id="JAAIWK010000018">
    <property type="protein sequence ID" value="NEY20556.1"/>
    <property type="molecule type" value="Genomic_DNA"/>
</dbReference>
<dbReference type="Gene3D" id="3.40.50.12780">
    <property type="entry name" value="N-terminal domain of ligase-like"/>
    <property type="match status" value="1"/>
</dbReference>
<organism evidence="5 7">
    <name type="scientific">Heyndrickxia ginsengihumi</name>
    <dbReference type="NCBI Taxonomy" id="363870"/>
    <lineage>
        <taxon>Bacteria</taxon>
        <taxon>Bacillati</taxon>
        <taxon>Bacillota</taxon>
        <taxon>Bacilli</taxon>
        <taxon>Bacillales</taxon>
        <taxon>Bacillaceae</taxon>
        <taxon>Heyndrickxia</taxon>
    </lineage>
</organism>
<dbReference type="OrthoDB" id="9765680at2"/>
<dbReference type="Gene3D" id="3.30.300.30">
    <property type="match status" value="1"/>
</dbReference>
<sequence>MSELTKRLHQVLAKSKDSFIQEDGQWYSTNEFLTEIEKIQHYLIAANVRPGDRILVSYPNSYQFAYIYFAIIDYGAVVASINPNMPEFELKTFIERANPICGFVGEEHAAFLFHSNRKVHTLKNLFVLNSASNELKRFEYLQEDWYETTIPVVSNPPSIPEPSDDAVAILLYTSGTTGRPKAVGLMHKHILAAAENIIRSHQLSCKDITYCFLPLFHINAQIVALISTCLSDGKIIIAPKFSASKFWNIIQENGVTWVSAVPAIISILLNTPQPDNIPSSLRFIRSASAQLPSLHAKRFEQMTGIPLIQSYGMTEAASQICVNPLPPGKRVLGSVGLPVGLELRIVDDNDKNVEPMNIGEITIRGNNVITFYEQADNQHDFRNGWFHTGDLGYINDEGYVFIVGRKKEMINRGGEKISPYEVEDVIRQIPTIKQVAVIGLPHPVYGEQVAAYVISSLPNVDPKEMIKEVTSHCQNALSNYKCPAIVKVVKEIPVGPTGKIQRKKLKEMEIAYSKVQNH</sequence>
<evidence type="ECO:0000259" key="3">
    <source>
        <dbReference type="Pfam" id="PF00501"/>
    </source>
</evidence>
<dbReference type="Proteomes" id="UP000476934">
    <property type="component" value="Unassembled WGS sequence"/>
</dbReference>
<reference evidence="6" key="2">
    <citation type="submission" date="2020-02" db="EMBL/GenBank/DDBJ databases">
        <authorList>
            <person name="Feng H."/>
        </authorList>
    </citation>
    <scope>NUCLEOTIDE SEQUENCE [LARGE SCALE GENOMIC DNA]</scope>
    <source>
        <strain evidence="6">Gsoil 114</strain>
    </source>
</reference>
<name>A0A0A6VAN8_9BACI</name>
<evidence type="ECO:0000256" key="2">
    <source>
        <dbReference type="ARBA" id="ARBA00022598"/>
    </source>
</evidence>
<dbReference type="PANTHER" id="PTHR43201:SF5">
    <property type="entry name" value="MEDIUM-CHAIN ACYL-COA LIGASE ACSF2, MITOCHONDRIAL"/>
    <property type="match status" value="1"/>
</dbReference>
<dbReference type="InterPro" id="IPR020845">
    <property type="entry name" value="AMP-binding_CS"/>
</dbReference>
<dbReference type="EMBL" id="JRUN01000047">
    <property type="protein sequence ID" value="KHD84671.1"/>
    <property type="molecule type" value="Genomic_DNA"/>
</dbReference>
<dbReference type="GO" id="GO:0006631">
    <property type="term" value="P:fatty acid metabolic process"/>
    <property type="evidence" value="ECO:0007669"/>
    <property type="project" value="TreeGrafter"/>
</dbReference>
<comment type="caution">
    <text evidence="5">The sequence shown here is derived from an EMBL/GenBank/DDBJ whole genome shotgun (WGS) entry which is preliminary data.</text>
</comment>
<protein>
    <submittedName>
        <fullName evidence="6">AMP-binding protein</fullName>
    </submittedName>
</protein>
<dbReference type="Pfam" id="PF00501">
    <property type="entry name" value="AMP-binding"/>
    <property type="match status" value="1"/>
</dbReference>
<reference evidence="6 8" key="3">
    <citation type="submission" date="2020-03" db="EMBL/GenBank/DDBJ databases">
        <title>Bacillus aquiflavi sp. nov., isolated from yellow water of strong flavor Chinese baijiu in Yibin region of China.</title>
        <authorList>
            <person name="Xie J."/>
        </authorList>
    </citation>
    <scope>NUCLEOTIDE SEQUENCE [LARGE SCALE GENOMIC DNA]</scope>
    <source>
        <strain evidence="6 8">Gsoil 114</strain>
    </source>
</reference>
<dbReference type="InterPro" id="IPR045851">
    <property type="entry name" value="AMP-bd_C_sf"/>
</dbReference>
<reference evidence="5 7" key="1">
    <citation type="submission" date="2014-10" db="EMBL/GenBank/DDBJ databases">
        <title>Draft genome of phytase producing Bacillus ginsengihumi strain M2.11.</title>
        <authorList>
            <person name="Toymentseva A."/>
            <person name="Boulygina E.A."/>
            <person name="Kazakov S.V."/>
            <person name="Kayumov I."/>
            <person name="Suleimanova A.D."/>
            <person name="Mardanova A.M."/>
            <person name="Maria S.N."/>
            <person name="Sergey M.Y."/>
            <person name="Sharipova M.R."/>
        </authorList>
    </citation>
    <scope>NUCLEOTIDE SEQUENCE [LARGE SCALE GENOMIC DNA]</scope>
    <source>
        <strain evidence="5 7">M2.11</strain>
    </source>
</reference>
<evidence type="ECO:0000259" key="4">
    <source>
        <dbReference type="Pfam" id="PF13193"/>
    </source>
</evidence>
<evidence type="ECO:0000313" key="8">
    <source>
        <dbReference type="Proteomes" id="UP000476934"/>
    </source>
</evidence>
<keyword evidence="2" id="KW-0436">Ligase</keyword>
<dbReference type="PANTHER" id="PTHR43201">
    <property type="entry name" value="ACYL-COA SYNTHETASE"/>
    <property type="match status" value="1"/>
</dbReference>
<dbReference type="PROSITE" id="PS00455">
    <property type="entry name" value="AMP_BINDING"/>
    <property type="match status" value="1"/>
</dbReference>
<feature type="domain" description="AMP-binding enzyme C-terminal" evidence="4">
    <location>
        <begin position="421"/>
        <end position="499"/>
    </location>
</feature>
<proteinExistence type="inferred from homology"/>
<feature type="domain" description="AMP-dependent synthetase/ligase" evidence="3">
    <location>
        <begin position="18"/>
        <end position="372"/>
    </location>
</feature>
<evidence type="ECO:0000256" key="1">
    <source>
        <dbReference type="ARBA" id="ARBA00006432"/>
    </source>
</evidence>
<dbReference type="InterPro" id="IPR025110">
    <property type="entry name" value="AMP-bd_C"/>
</dbReference>
<comment type="similarity">
    <text evidence="1">Belongs to the ATP-dependent AMP-binding enzyme family.</text>
</comment>
<accession>A0A0A6VAN8</accession>
<dbReference type="RefSeq" id="WP_025729166.1">
    <property type="nucleotide sequence ID" value="NZ_JAAIWK010000018.1"/>
</dbReference>
<dbReference type="STRING" id="363870.NG54_14065"/>
<dbReference type="AlphaFoldDB" id="A0A0A6VAN8"/>
<dbReference type="Proteomes" id="UP000030588">
    <property type="component" value="Unassembled WGS sequence"/>
</dbReference>
<evidence type="ECO:0000313" key="5">
    <source>
        <dbReference type="EMBL" id="KHD84671.1"/>
    </source>
</evidence>